<feature type="chain" id="PRO_5022942064" description="Outer membrane protein beta-barrel domain-containing protein" evidence="1">
    <location>
        <begin position="20"/>
        <end position="223"/>
    </location>
</feature>
<protein>
    <recommendedName>
        <fullName evidence="4">Outer membrane protein beta-barrel domain-containing protein</fullName>
    </recommendedName>
</protein>
<dbReference type="EMBL" id="VKKY01000001">
    <property type="protein sequence ID" value="KAA3440326.1"/>
    <property type="molecule type" value="Genomic_DNA"/>
</dbReference>
<comment type="caution">
    <text evidence="2">The sequence shown here is derived from an EMBL/GenBank/DDBJ whole genome shotgun (WGS) entry which is preliminary data.</text>
</comment>
<accession>A0A5B6TK15</accession>
<evidence type="ECO:0000256" key="1">
    <source>
        <dbReference type="SAM" id="SignalP"/>
    </source>
</evidence>
<dbReference type="Proteomes" id="UP000324133">
    <property type="component" value="Unassembled WGS sequence"/>
</dbReference>
<keyword evidence="1" id="KW-0732">Signal</keyword>
<dbReference type="RefSeq" id="WP_149089961.1">
    <property type="nucleotide sequence ID" value="NZ_VKKY01000001.1"/>
</dbReference>
<keyword evidence="3" id="KW-1185">Reference proteome</keyword>
<evidence type="ECO:0000313" key="2">
    <source>
        <dbReference type="EMBL" id="KAA3440326.1"/>
    </source>
</evidence>
<reference evidence="2 3" key="1">
    <citation type="submission" date="2019-07" db="EMBL/GenBank/DDBJ databases">
        <title>Rufibacter sp. nov., isolated from lake sediment.</title>
        <authorList>
            <person name="Qu J.-H."/>
        </authorList>
    </citation>
    <scope>NUCLEOTIDE SEQUENCE [LARGE SCALE GENOMIC DNA]</scope>
    <source>
        <strain evidence="2 3">NBS58-1</strain>
    </source>
</reference>
<name>A0A5B6TK15_9BACT</name>
<evidence type="ECO:0000313" key="3">
    <source>
        <dbReference type="Proteomes" id="UP000324133"/>
    </source>
</evidence>
<gene>
    <name evidence="2" type="ORF">FOA19_06630</name>
</gene>
<dbReference type="OrthoDB" id="945117at2"/>
<proteinExistence type="predicted"/>
<sequence>MKRTLIILILCGASALANAQNFGKTLISGSVNFTSSKNNFNQSAGQEAKINSFSINPQVGFFLSPIVALGVSATYTRGTYSSSYPTNYPDNVPRNISYTSISNSYSGGPFVRVYKSITPKFGFFGHGTGYYTYSKSKTEHEDDFVQTTPSIGKGGGVSINPGVVFFPTNTIGVEATLGRIGYSSHKTESEGYTPIDSSGFEANLGLSTFTLGISLYLGRTASE</sequence>
<evidence type="ECO:0008006" key="4">
    <source>
        <dbReference type="Google" id="ProtNLM"/>
    </source>
</evidence>
<dbReference type="AlphaFoldDB" id="A0A5B6TK15"/>
<organism evidence="2 3">
    <name type="scientific">Rufibacter hautae</name>
    <dbReference type="NCBI Taxonomy" id="2595005"/>
    <lineage>
        <taxon>Bacteria</taxon>
        <taxon>Pseudomonadati</taxon>
        <taxon>Bacteroidota</taxon>
        <taxon>Cytophagia</taxon>
        <taxon>Cytophagales</taxon>
        <taxon>Hymenobacteraceae</taxon>
        <taxon>Rufibacter</taxon>
    </lineage>
</organism>
<feature type="signal peptide" evidence="1">
    <location>
        <begin position="1"/>
        <end position="19"/>
    </location>
</feature>